<organism evidence="2 3">
    <name type="scientific">Varibaculum cambriense</name>
    <dbReference type="NCBI Taxonomy" id="184870"/>
    <lineage>
        <taxon>Bacteria</taxon>
        <taxon>Bacillati</taxon>
        <taxon>Actinomycetota</taxon>
        <taxon>Actinomycetes</taxon>
        <taxon>Actinomycetales</taxon>
        <taxon>Actinomycetaceae</taxon>
        <taxon>Varibaculum</taxon>
    </lineage>
</organism>
<protein>
    <recommendedName>
        <fullName evidence="4">Conjugal transfer protein TrbC</fullName>
    </recommendedName>
</protein>
<accession>A0AAJ1F8M5</accession>
<evidence type="ECO:0008006" key="4">
    <source>
        <dbReference type="Google" id="ProtNLM"/>
    </source>
</evidence>
<name>A0AAJ1F8M5_9ACTO</name>
<evidence type="ECO:0000256" key="1">
    <source>
        <dbReference type="SAM" id="Phobius"/>
    </source>
</evidence>
<keyword evidence="1" id="KW-0812">Transmembrane</keyword>
<comment type="caution">
    <text evidence="2">The sequence shown here is derived from an EMBL/GenBank/DDBJ whole genome shotgun (WGS) entry which is preliminary data.</text>
</comment>
<dbReference type="RefSeq" id="WP_238128327.1">
    <property type="nucleotide sequence ID" value="NZ_JAKNHJ010000016.1"/>
</dbReference>
<sequence>MIIDGINAVSHLVGIVGAAAPDVPAVNPPGWEKFLTLGGWVKSIVTLLAVIGFLIAGAMLALQDENRSAGATKRLGLAMGACVIIGVATQIVSALM</sequence>
<dbReference type="AlphaFoldDB" id="A0AAJ1F8M5"/>
<reference evidence="2" key="1">
    <citation type="submission" date="2022-01" db="EMBL/GenBank/DDBJ databases">
        <title>Collection of gut derived symbiotic bacterial strains cultured from healthy donors.</title>
        <authorList>
            <person name="Lin H."/>
            <person name="Kohout C."/>
            <person name="Waligurski E."/>
            <person name="Pamer E.G."/>
        </authorList>
    </citation>
    <scope>NUCLEOTIDE SEQUENCE</scope>
    <source>
        <strain evidence="2">DFI.7.46</strain>
    </source>
</reference>
<dbReference type="Proteomes" id="UP001200537">
    <property type="component" value="Unassembled WGS sequence"/>
</dbReference>
<feature type="transmembrane region" description="Helical" evidence="1">
    <location>
        <begin position="40"/>
        <end position="62"/>
    </location>
</feature>
<keyword evidence="1" id="KW-1133">Transmembrane helix</keyword>
<proteinExistence type="predicted"/>
<feature type="transmembrane region" description="Helical" evidence="1">
    <location>
        <begin position="74"/>
        <end position="95"/>
    </location>
</feature>
<dbReference type="EMBL" id="JAKNHJ010000016">
    <property type="protein sequence ID" value="MCG4618458.1"/>
    <property type="molecule type" value="Genomic_DNA"/>
</dbReference>
<evidence type="ECO:0000313" key="2">
    <source>
        <dbReference type="EMBL" id="MCG4618458.1"/>
    </source>
</evidence>
<keyword evidence="1" id="KW-0472">Membrane</keyword>
<gene>
    <name evidence="2" type="ORF">L0M99_08150</name>
</gene>
<evidence type="ECO:0000313" key="3">
    <source>
        <dbReference type="Proteomes" id="UP001200537"/>
    </source>
</evidence>